<evidence type="ECO:0000259" key="16">
    <source>
        <dbReference type="PROSITE" id="PS51424"/>
    </source>
</evidence>
<keyword evidence="3" id="KW-0808">Transferase</keyword>
<dbReference type="PROSITE" id="PS50002">
    <property type="entry name" value="SH3"/>
    <property type="match status" value="1"/>
</dbReference>
<evidence type="ECO:0000256" key="10">
    <source>
        <dbReference type="ARBA" id="ARBA00048679"/>
    </source>
</evidence>
<dbReference type="SMART" id="SM00252">
    <property type="entry name" value="SH2"/>
    <property type="match status" value="2"/>
</dbReference>
<dbReference type="GO" id="GO:0016301">
    <property type="term" value="F:kinase activity"/>
    <property type="evidence" value="ECO:0007669"/>
    <property type="project" value="UniProtKB-KW"/>
</dbReference>
<keyword evidence="2 12" id="KW-0728">SH3 domain</keyword>
<keyword evidence="8 11" id="KW-0727">SH2 domain</keyword>
<name>A0AAE0W8R2_9BIVA</name>
<feature type="domain" description="Death" evidence="15">
    <location>
        <begin position="1107"/>
        <end position="1175"/>
    </location>
</feature>
<evidence type="ECO:0000256" key="3">
    <source>
        <dbReference type="ARBA" id="ARBA00022679"/>
    </source>
</evidence>
<dbReference type="AlphaFoldDB" id="A0AAE0W8R2"/>
<feature type="domain" description="Roc" evidence="16">
    <location>
        <begin position="376"/>
        <end position="731"/>
    </location>
</feature>
<evidence type="ECO:0000313" key="18">
    <source>
        <dbReference type="Proteomes" id="UP001195483"/>
    </source>
</evidence>
<evidence type="ECO:0000256" key="6">
    <source>
        <dbReference type="ARBA" id="ARBA00022777"/>
    </source>
</evidence>
<comment type="catalytic activity">
    <reaction evidence="9">
        <text>L-threonyl-[protein] + ATP = O-phospho-L-threonyl-[protein] + ADP + H(+)</text>
        <dbReference type="Rhea" id="RHEA:46608"/>
        <dbReference type="Rhea" id="RHEA-COMP:11060"/>
        <dbReference type="Rhea" id="RHEA-COMP:11605"/>
        <dbReference type="ChEBI" id="CHEBI:15378"/>
        <dbReference type="ChEBI" id="CHEBI:30013"/>
        <dbReference type="ChEBI" id="CHEBI:30616"/>
        <dbReference type="ChEBI" id="CHEBI:61977"/>
        <dbReference type="ChEBI" id="CHEBI:456216"/>
        <dbReference type="EC" id="2.7.11.1"/>
    </reaction>
</comment>
<evidence type="ECO:0000256" key="11">
    <source>
        <dbReference type="PROSITE-ProRule" id="PRU00191"/>
    </source>
</evidence>
<evidence type="ECO:0000256" key="5">
    <source>
        <dbReference type="ARBA" id="ARBA00022741"/>
    </source>
</evidence>
<dbReference type="GO" id="GO:0035591">
    <property type="term" value="F:signaling adaptor activity"/>
    <property type="evidence" value="ECO:0007669"/>
    <property type="project" value="TreeGrafter"/>
</dbReference>
<dbReference type="SUPFAM" id="SSF52540">
    <property type="entry name" value="P-loop containing nucleoside triphosphate hydrolases"/>
    <property type="match status" value="1"/>
</dbReference>
<dbReference type="Proteomes" id="UP001195483">
    <property type="component" value="Unassembled WGS sequence"/>
</dbReference>
<dbReference type="GO" id="GO:0048013">
    <property type="term" value="P:ephrin receptor signaling pathway"/>
    <property type="evidence" value="ECO:0007669"/>
    <property type="project" value="TreeGrafter"/>
</dbReference>
<dbReference type="InterPro" id="IPR000980">
    <property type="entry name" value="SH2"/>
</dbReference>
<gene>
    <name evidence="17" type="ORF">CHS0354_005409</name>
</gene>
<dbReference type="SUPFAM" id="SSF55550">
    <property type="entry name" value="SH2 domain"/>
    <property type="match status" value="2"/>
</dbReference>
<keyword evidence="7" id="KW-0067">ATP-binding</keyword>
<dbReference type="Gene3D" id="1.10.533.10">
    <property type="entry name" value="Death Domain, Fas"/>
    <property type="match status" value="1"/>
</dbReference>
<dbReference type="InterPro" id="IPR036860">
    <property type="entry name" value="SH2_dom_sf"/>
</dbReference>
<dbReference type="PANTHER" id="PTHR19969">
    <property type="entry name" value="SH2-SH3 ADAPTOR PROTEIN-RELATED"/>
    <property type="match status" value="1"/>
</dbReference>
<evidence type="ECO:0000259" key="13">
    <source>
        <dbReference type="PROSITE" id="PS50001"/>
    </source>
</evidence>
<evidence type="ECO:0000313" key="17">
    <source>
        <dbReference type="EMBL" id="KAK3604577.1"/>
    </source>
</evidence>
<proteinExistence type="predicted"/>
<accession>A0AAE0W8R2</accession>
<dbReference type="GO" id="GO:0016477">
    <property type="term" value="P:cell migration"/>
    <property type="evidence" value="ECO:0007669"/>
    <property type="project" value="TreeGrafter"/>
</dbReference>
<evidence type="ECO:0000256" key="2">
    <source>
        <dbReference type="ARBA" id="ARBA00022443"/>
    </source>
</evidence>
<reference evidence="17" key="3">
    <citation type="submission" date="2023-05" db="EMBL/GenBank/DDBJ databases">
        <authorList>
            <person name="Smith C.H."/>
        </authorList>
    </citation>
    <scope>NUCLEOTIDE SEQUENCE</scope>
    <source>
        <strain evidence="17">CHS0354</strain>
        <tissue evidence="17">Mantle</tissue>
    </source>
</reference>
<dbReference type="Pfam" id="PF00017">
    <property type="entry name" value="SH2"/>
    <property type="match status" value="2"/>
</dbReference>
<keyword evidence="18" id="KW-1185">Reference proteome</keyword>
<dbReference type="GO" id="GO:0005524">
    <property type="term" value="F:ATP binding"/>
    <property type="evidence" value="ECO:0007669"/>
    <property type="project" value="UniProtKB-KW"/>
</dbReference>
<evidence type="ECO:0000259" key="14">
    <source>
        <dbReference type="PROSITE" id="PS50002"/>
    </source>
</evidence>
<dbReference type="PRINTS" id="PR00401">
    <property type="entry name" value="SH2DOMAIN"/>
</dbReference>
<organism evidence="17 18">
    <name type="scientific">Potamilus streckersoni</name>
    <dbReference type="NCBI Taxonomy" id="2493646"/>
    <lineage>
        <taxon>Eukaryota</taxon>
        <taxon>Metazoa</taxon>
        <taxon>Spiralia</taxon>
        <taxon>Lophotrochozoa</taxon>
        <taxon>Mollusca</taxon>
        <taxon>Bivalvia</taxon>
        <taxon>Autobranchia</taxon>
        <taxon>Heteroconchia</taxon>
        <taxon>Palaeoheterodonta</taxon>
        <taxon>Unionida</taxon>
        <taxon>Unionoidea</taxon>
        <taxon>Unionidae</taxon>
        <taxon>Ambleminae</taxon>
        <taxon>Lampsilini</taxon>
        <taxon>Potamilus</taxon>
    </lineage>
</organism>
<dbReference type="Gene3D" id="3.30.505.10">
    <property type="entry name" value="SH2 domain"/>
    <property type="match status" value="2"/>
</dbReference>
<dbReference type="InterPro" id="IPR000488">
    <property type="entry name" value="Death_dom"/>
</dbReference>
<evidence type="ECO:0000256" key="1">
    <source>
        <dbReference type="ARBA" id="ARBA00012513"/>
    </source>
</evidence>
<dbReference type="EMBL" id="JAEAOA010000381">
    <property type="protein sequence ID" value="KAK3604577.1"/>
    <property type="molecule type" value="Genomic_DNA"/>
</dbReference>
<dbReference type="PROSITE" id="PS50001">
    <property type="entry name" value="SH2"/>
    <property type="match status" value="1"/>
</dbReference>
<dbReference type="InterPro" id="IPR032171">
    <property type="entry name" value="COR-A"/>
</dbReference>
<dbReference type="PANTHER" id="PTHR19969:SF14">
    <property type="entry name" value="DREADLOCKS, ISOFORM B"/>
    <property type="match status" value="1"/>
</dbReference>
<keyword evidence="6" id="KW-0418">Kinase</keyword>
<evidence type="ECO:0000256" key="12">
    <source>
        <dbReference type="PROSITE-ProRule" id="PRU00192"/>
    </source>
</evidence>
<dbReference type="InterPro" id="IPR036388">
    <property type="entry name" value="WH-like_DNA-bd_sf"/>
</dbReference>
<dbReference type="InterPro" id="IPR011029">
    <property type="entry name" value="DEATH-like_dom_sf"/>
</dbReference>
<dbReference type="Pfam" id="PF16095">
    <property type="entry name" value="COR-A"/>
    <property type="match status" value="1"/>
</dbReference>
<sequence length="1195" mass="135612">MDETVVPDKIVIATTTWHTPVLSDIPFFAGQVLKVLAPAASSKSMFMAEDGYGIRGNIPRDKVRITPEVVDDDLFLIDCNKAIAEKMLSDRENGTFLVRQNPQEPNRIVVSAKFDIIFHFRIQKHGTELYMLNKTFRSIPDLIFACSEEPLLQGKVLKSWLKAANHPLPDTACPIVSRETFRSRIIAGPMMKATKSYNCSDSRCLRIIENSIYEILRGCKDPKWLIAKDSNGDEGYVPLICLESYIPEWFHGRLDREKAEQLLYQTGRDGTFLVRERTQNPGSYVLSVWCPDEIVHIQIQFQNGVLVTGSNSKLPTFTSLFDLVRHYQSEGTFWTQDERCVRFLFPLTCAEASLPGEIQQMDIGSIDLYFDALEEGTEKVSDIRVMVLGHYGAGKTSLTRRLLGQKAGQVESTNGIDVYVKKCRVKLDTGEWEYISQVDDEDETNERLARLIEKRASPMDESWVSSGTASPDSFAKDVFYLPDDDQTLDTAKPGIIDNRDEKEILQQNTGFSTPKGLIFHQDGISTPDSGKNSYVSRTECSNESMSSRAQNLSKKQLNKIAEILQKVDKTGKTGIHPCMVSVWDFAGQYIFYATHQLFLCPRAVYLLVFDLSKPLDLDLVDEDFPLYGVDMQSAKVSSFGLLWLKSIHTFCGTVPGQPPVILVGTHFDKLEGSFESKKNQADLYFEKFRTLLDKSPLLKHIVPSDFYMNTLDENSSIEPLRMAILKAAEEFSVKEIPAKWIPLERALLKMRRKRKLATIGNILRADKANEVSIRNMDQIRLFLRYHHMIGTIVYFDEEELSNGDPVVLDPQWIIDAFKSIITATKFCQMHAELRPFWTDLKEKAILHKELVTAIWSQDGTTGFSMHKDKLLQYMEKLDIIAKPKVHSVESGSLHDAGYYFVPSLLRAGGSDRLLSELEHKQNRSSALCIVFHEGYAPPAIFHRLIGASLNKWPVMEFDGHPQLYADTAAFDLDSYHSFLLRIAGNIIHISVYNLCDMELEYAHCDKVRRFVMATLKTELGRYQQTSPYTLCVQCEESSLKSVTVLSCKELMEKGILPCKSHGKIHSVKAELLLSCWYSDKFRNTSTGTQREIWFERTSSESRYRSLTELDLSRISKGLGANWELIGVALGVSQAQIDQSKLDNPHSVAVQIFDVLMKWRRKLPKEATVDALIQALLETQSVHVDWEVVKNVVDRI</sequence>
<evidence type="ECO:0000256" key="4">
    <source>
        <dbReference type="ARBA" id="ARBA00022737"/>
    </source>
</evidence>
<dbReference type="GO" id="GO:0005737">
    <property type="term" value="C:cytoplasm"/>
    <property type="evidence" value="ECO:0007669"/>
    <property type="project" value="TreeGrafter"/>
</dbReference>
<dbReference type="SMART" id="SM00005">
    <property type="entry name" value="DEATH"/>
    <property type="match status" value="1"/>
</dbReference>
<keyword evidence="5" id="KW-0547">Nucleotide-binding</keyword>
<dbReference type="CDD" id="cd00882">
    <property type="entry name" value="Ras_like_GTPase"/>
    <property type="match status" value="1"/>
</dbReference>
<dbReference type="InterPro" id="IPR036028">
    <property type="entry name" value="SH3-like_dom_sf"/>
</dbReference>
<reference evidence="17" key="1">
    <citation type="journal article" date="2021" name="Genome Biol. Evol.">
        <title>A High-Quality Reference Genome for a Parasitic Bivalve with Doubly Uniparental Inheritance (Bivalvia: Unionida).</title>
        <authorList>
            <person name="Smith C.H."/>
        </authorList>
    </citation>
    <scope>NUCLEOTIDE SEQUENCE</scope>
    <source>
        <strain evidence="17">CHS0354</strain>
    </source>
</reference>
<reference evidence="17" key="2">
    <citation type="journal article" date="2021" name="Genome Biol. Evol.">
        <title>Developing a high-quality reference genome for a parasitic bivalve with doubly uniparental inheritance (Bivalvia: Unionida).</title>
        <authorList>
            <person name="Smith C.H."/>
        </authorList>
    </citation>
    <scope>NUCLEOTIDE SEQUENCE</scope>
    <source>
        <strain evidence="17">CHS0354</strain>
        <tissue evidence="17">Mantle</tissue>
    </source>
</reference>
<dbReference type="InterPro" id="IPR001452">
    <property type="entry name" value="SH3_domain"/>
</dbReference>
<evidence type="ECO:0000256" key="7">
    <source>
        <dbReference type="ARBA" id="ARBA00022840"/>
    </source>
</evidence>
<dbReference type="EC" id="2.7.11.1" evidence="1"/>
<evidence type="ECO:0000256" key="9">
    <source>
        <dbReference type="ARBA" id="ARBA00047899"/>
    </source>
</evidence>
<dbReference type="Gene3D" id="3.40.50.300">
    <property type="entry name" value="P-loop containing nucleotide triphosphate hydrolases"/>
    <property type="match status" value="2"/>
</dbReference>
<dbReference type="GO" id="GO:0030971">
    <property type="term" value="F:receptor tyrosine kinase binding"/>
    <property type="evidence" value="ECO:0007669"/>
    <property type="project" value="TreeGrafter"/>
</dbReference>
<evidence type="ECO:0000259" key="15">
    <source>
        <dbReference type="PROSITE" id="PS50017"/>
    </source>
</evidence>
<dbReference type="SUPFAM" id="SSF50044">
    <property type="entry name" value="SH3-domain"/>
    <property type="match status" value="1"/>
</dbReference>
<comment type="caution">
    <text evidence="17">The sequence shown here is derived from an EMBL/GenBank/DDBJ whole genome shotgun (WGS) entry which is preliminary data.</text>
</comment>
<feature type="domain" description="SH2" evidence="13">
    <location>
        <begin position="249"/>
        <end position="347"/>
    </location>
</feature>
<dbReference type="Pfam" id="PF00531">
    <property type="entry name" value="Death"/>
    <property type="match status" value="1"/>
</dbReference>
<dbReference type="PROSITE" id="PS51424">
    <property type="entry name" value="ROC"/>
    <property type="match status" value="1"/>
</dbReference>
<comment type="catalytic activity">
    <reaction evidence="10">
        <text>L-seryl-[protein] + ATP = O-phospho-L-seryl-[protein] + ADP + H(+)</text>
        <dbReference type="Rhea" id="RHEA:17989"/>
        <dbReference type="Rhea" id="RHEA-COMP:9863"/>
        <dbReference type="Rhea" id="RHEA-COMP:11604"/>
        <dbReference type="ChEBI" id="CHEBI:15378"/>
        <dbReference type="ChEBI" id="CHEBI:29999"/>
        <dbReference type="ChEBI" id="CHEBI:30616"/>
        <dbReference type="ChEBI" id="CHEBI:83421"/>
        <dbReference type="ChEBI" id="CHEBI:456216"/>
        <dbReference type="EC" id="2.7.11.1"/>
    </reaction>
</comment>
<dbReference type="InterPro" id="IPR051184">
    <property type="entry name" value="Tyrosine-phos_adapter"/>
</dbReference>
<dbReference type="Gene3D" id="1.10.10.10">
    <property type="entry name" value="Winged helix-like DNA-binding domain superfamily/Winged helix DNA-binding domain"/>
    <property type="match status" value="1"/>
</dbReference>
<dbReference type="CDD" id="cd00173">
    <property type="entry name" value="SH2"/>
    <property type="match status" value="2"/>
</dbReference>
<dbReference type="SUPFAM" id="SSF47986">
    <property type="entry name" value="DEATH domain"/>
    <property type="match status" value="1"/>
</dbReference>
<keyword evidence="4" id="KW-0677">Repeat</keyword>
<feature type="domain" description="SH3" evidence="14">
    <location>
        <begin position="186"/>
        <end position="247"/>
    </location>
</feature>
<dbReference type="InterPro" id="IPR027417">
    <property type="entry name" value="P-loop_NTPase"/>
</dbReference>
<dbReference type="InterPro" id="IPR020859">
    <property type="entry name" value="ROC"/>
</dbReference>
<dbReference type="PROSITE" id="PS50017">
    <property type="entry name" value="DEATH_DOMAIN"/>
    <property type="match status" value="1"/>
</dbReference>
<dbReference type="Pfam" id="PF08477">
    <property type="entry name" value="Roc"/>
    <property type="match status" value="1"/>
</dbReference>
<protein>
    <recommendedName>
        <fullName evidence="1">non-specific serine/threonine protein kinase</fullName>
        <ecNumber evidence="1">2.7.11.1</ecNumber>
    </recommendedName>
</protein>
<evidence type="ECO:0000256" key="8">
    <source>
        <dbReference type="ARBA" id="ARBA00022999"/>
    </source>
</evidence>